<keyword evidence="4 7" id="KW-0418">Kinase</keyword>
<feature type="region of interest" description="Disordered" evidence="6">
    <location>
        <begin position="422"/>
        <end position="461"/>
    </location>
</feature>
<dbReference type="EMBL" id="JARQWQ010000003">
    <property type="protein sequence ID" value="KAK2572787.1"/>
    <property type="molecule type" value="Genomic_DNA"/>
</dbReference>
<dbReference type="AlphaFoldDB" id="A0AAD9R499"/>
<feature type="coiled-coil region" evidence="5">
    <location>
        <begin position="348"/>
        <end position="375"/>
    </location>
</feature>
<dbReference type="InterPro" id="IPR022165">
    <property type="entry name" value="PKK"/>
</dbReference>
<protein>
    <submittedName>
        <fullName evidence="7">STE20-like serine/threonine-protein kinase</fullName>
    </submittedName>
</protein>
<evidence type="ECO:0000256" key="2">
    <source>
        <dbReference type="ARBA" id="ARBA00022553"/>
    </source>
</evidence>
<dbReference type="PANTHER" id="PTHR46538">
    <property type="entry name" value="PROTEIN KINASE DOMAIN-CONTAINING PROTEIN"/>
    <property type="match status" value="1"/>
</dbReference>
<gene>
    <name evidence="7" type="ORF">P5673_001773</name>
</gene>
<dbReference type="PANTHER" id="PTHR46538:SF3">
    <property type="entry name" value="PROTEIN KINASE DOMAIN-CONTAINING PROTEIN"/>
    <property type="match status" value="1"/>
</dbReference>
<reference evidence="7" key="2">
    <citation type="journal article" date="2023" name="Science">
        <title>Genomic signatures of disease resistance in endangered staghorn corals.</title>
        <authorList>
            <person name="Vollmer S.V."/>
            <person name="Selwyn J.D."/>
            <person name="Despard B.A."/>
            <person name="Roesel C.L."/>
        </authorList>
    </citation>
    <scope>NUCLEOTIDE SEQUENCE</scope>
    <source>
        <strain evidence="7">K2</strain>
    </source>
</reference>
<reference evidence="7" key="1">
    <citation type="journal article" date="2023" name="G3 (Bethesda)">
        <title>Whole genome assembly and annotation of the endangered Caribbean coral Acropora cervicornis.</title>
        <authorList>
            <person name="Selwyn J.D."/>
            <person name="Vollmer S.V."/>
        </authorList>
    </citation>
    <scope>NUCLEOTIDE SEQUENCE</scope>
    <source>
        <strain evidence="7">K2</strain>
    </source>
</reference>
<dbReference type="Pfam" id="PF12474">
    <property type="entry name" value="PKK"/>
    <property type="match status" value="2"/>
</dbReference>
<keyword evidence="5" id="KW-0175">Coiled coil</keyword>
<keyword evidence="8" id="KW-1185">Reference proteome</keyword>
<feature type="region of interest" description="Disordered" evidence="6">
    <location>
        <begin position="109"/>
        <end position="129"/>
    </location>
</feature>
<evidence type="ECO:0000256" key="4">
    <source>
        <dbReference type="ARBA" id="ARBA00022777"/>
    </source>
</evidence>
<evidence type="ECO:0000256" key="6">
    <source>
        <dbReference type="SAM" id="MobiDB-lite"/>
    </source>
</evidence>
<comment type="caution">
    <text evidence="7">The sequence shown here is derived from an EMBL/GenBank/DDBJ whole genome shotgun (WGS) entry which is preliminary data.</text>
</comment>
<sequence>MFFFSMRSNIPTRRAVRLGLSFSTKQITLNFTEMFDCKLVVLYRKVNLRELKILQREEQKQGMLLMAKIRRQWDAQEQRFEQELQDLDKKYEVDLDNLSRNQKKEIEKLEVSQNSDLRTSSRKMKQDQEKELKRFRDNLREEHKSAKKEVDGLPRNLRKETWRKKREEIEVSQRQAEHEFLAMQQVNFEKFCKELIELHRERMYNLEMQFLQNKHGLKRGHEGERWEIEQRQLHERHQLARTQLKETFFLQRSQMLNRHQKECEQHSRLTKLKEEEMKRRHEIERKRLPKIQRDEIKAKSQQYRKSIRIDKRMSIDVEREMMKEFESVERKRARTEYEKMLFRQEMEAEELRVSSESALKELQQLQNEKRHMLMESETTKLKERDEKHQSQLAAWKAELGPRKKAVEEEFAREEREQQMFYARNSSEFSISDAKEFDGENQMDGCKTPEDTVSSKSSSGST</sequence>
<accession>A0AAD9R499</accession>
<dbReference type="GO" id="GO:0004674">
    <property type="term" value="F:protein serine/threonine kinase activity"/>
    <property type="evidence" value="ECO:0007669"/>
    <property type="project" value="UniProtKB-KW"/>
</dbReference>
<evidence type="ECO:0000256" key="5">
    <source>
        <dbReference type="SAM" id="Coils"/>
    </source>
</evidence>
<proteinExistence type="predicted"/>
<name>A0AAD9R499_ACRCE</name>
<evidence type="ECO:0000313" key="7">
    <source>
        <dbReference type="EMBL" id="KAK2572787.1"/>
    </source>
</evidence>
<dbReference type="InterPro" id="IPR051585">
    <property type="entry name" value="STE20_Ser/Thr_Kinases"/>
</dbReference>
<keyword evidence="2" id="KW-0597">Phosphoprotein</keyword>
<evidence type="ECO:0000313" key="8">
    <source>
        <dbReference type="Proteomes" id="UP001249851"/>
    </source>
</evidence>
<keyword evidence="1" id="KW-0723">Serine/threonine-protein kinase</keyword>
<evidence type="ECO:0000256" key="3">
    <source>
        <dbReference type="ARBA" id="ARBA00022679"/>
    </source>
</evidence>
<keyword evidence="3" id="KW-0808">Transferase</keyword>
<dbReference type="Proteomes" id="UP001249851">
    <property type="component" value="Unassembled WGS sequence"/>
</dbReference>
<organism evidence="7 8">
    <name type="scientific">Acropora cervicornis</name>
    <name type="common">Staghorn coral</name>
    <dbReference type="NCBI Taxonomy" id="6130"/>
    <lineage>
        <taxon>Eukaryota</taxon>
        <taxon>Metazoa</taxon>
        <taxon>Cnidaria</taxon>
        <taxon>Anthozoa</taxon>
        <taxon>Hexacorallia</taxon>
        <taxon>Scleractinia</taxon>
        <taxon>Astrocoeniina</taxon>
        <taxon>Acroporidae</taxon>
        <taxon>Acropora</taxon>
    </lineage>
</organism>
<evidence type="ECO:0000256" key="1">
    <source>
        <dbReference type="ARBA" id="ARBA00022527"/>
    </source>
</evidence>